<dbReference type="Proteomes" id="UP000265715">
    <property type="component" value="Unassembled WGS sequence"/>
</dbReference>
<name>A0A399ERT2_9DEIN</name>
<dbReference type="Pfam" id="PF12802">
    <property type="entry name" value="MarR_2"/>
    <property type="match status" value="1"/>
</dbReference>
<dbReference type="InterPro" id="IPR000835">
    <property type="entry name" value="HTH_MarR-typ"/>
</dbReference>
<comment type="caution">
    <text evidence="2">The sequence shown here is derived from an EMBL/GenBank/DDBJ whole genome shotgun (WGS) entry which is preliminary data.</text>
</comment>
<gene>
    <name evidence="2" type="ORF">Mterra_01761</name>
</gene>
<sequence length="209" mass="23811">MRAEARELRITDPEAALFLLDRYRSGFIVPFLGRECSLAEAARALGLSKSRMSYWVRRMLELGLVEVVRVEKRSRFHVPVYRSVADVFTFPIELVPAESDEALLAIQFGDFFERVKRSLAYAGRKNADGWHVRAERDGGNVWIRMLPEAGHSEAARLLSDFGRLYLSEAHAAELRREMRALLERFVGRSDREGGKAHLVYFLAVEEAPG</sequence>
<evidence type="ECO:0000313" key="2">
    <source>
        <dbReference type="EMBL" id="RIH85272.1"/>
    </source>
</evidence>
<dbReference type="AlphaFoldDB" id="A0A399ERT2"/>
<evidence type="ECO:0000313" key="3">
    <source>
        <dbReference type="Proteomes" id="UP000265715"/>
    </source>
</evidence>
<dbReference type="InterPro" id="IPR036388">
    <property type="entry name" value="WH-like_DNA-bd_sf"/>
</dbReference>
<dbReference type="OrthoDB" id="64658at2"/>
<keyword evidence="3" id="KW-1185">Reference proteome</keyword>
<feature type="domain" description="HTH marR-type" evidence="1">
    <location>
        <begin position="36"/>
        <end position="72"/>
    </location>
</feature>
<evidence type="ECO:0000259" key="1">
    <source>
        <dbReference type="Pfam" id="PF12802"/>
    </source>
</evidence>
<dbReference type="EMBL" id="QXDL01000061">
    <property type="protein sequence ID" value="RIH85272.1"/>
    <property type="molecule type" value="Genomic_DNA"/>
</dbReference>
<dbReference type="SUPFAM" id="SSF46785">
    <property type="entry name" value="Winged helix' DNA-binding domain"/>
    <property type="match status" value="1"/>
</dbReference>
<proteinExistence type="predicted"/>
<protein>
    <submittedName>
        <fullName evidence="2">MarR family protein</fullName>
    </submittedName>
</protein>
<organism evidence="2 3">
    <name type="scientific">Calidithermus terrae</name>
    <dbReference type="NCBI Taxonomy" id="1408545"/>
    <lineage>
        <taxon>Bacteria</taxon>
        <taxon>Thermotogati</taxon>
        <taxon>Deinococcota</taxon>
        <taxon>Deinococci</taxon>
        <taxon>Thermales</taxon>
        <taxon>Thermaceae</taxon>
        <taxon>Calidithermus</taxon>
    </lineage>
</organism>
<dbReference type="GO" id="GO:0003700">
    <property type="term" value="F:DNA-binding transcription factor activity"/>
    <property type="evidence" value="ECO:0007669"/>
    <property type="project" value="InterPro"/>
</dbReference>
<accession>A0A399ERT2</accession>
<dbReference type="RefSeq" id="WP_119314881.1">
    <property type="nucleotide sequence ID" value="NZ_QXDL01000061.1"/>
</dbReference>
<reference evidence="2 3" key="1">
    <citation type="submission" date="2018-08" db="EMBL/GenBank/DDBJ databases">
        <title>Meiothermus terrae DSM 26712 genome sequencing project.</title>
        <authorList>
            <person name="Da Costa M.S."/>
            <person name="Albuquerque L."/>
            <person name="Raposo P."/>
            <person name="Froufe H.J.C."/>
            <person name="Barroso C.S."/>
            <person name="Egas C."/>
        </authorList>
    </citation>
    <scope>NUCLEOTIDE SEQUENCE [LARGE SCALE GENOMIC DNA]</scope>
    <source>
        <strain evidence="2 3">DSM 26712</strain>
    </source>
</reference>
<dbReference type="InterPro" id="IPR036390">
    <property type="entry name" value="WH_DNA-bd_sf"/>
</dbReference>
<dbReference type="Gene3D" id="1.10.10.10">
    <property type="entry name" value="Winged helix-like DNA-binding domain superfamily/Winged helix DNA-binding domain"/>
    <property type="match status" value="1"/>
</dbReference>